<accession>A0ACB6Z7E6</accession>
<evidence type="ECO:0000313" key="2">
    <source>
        <dbReference type="Proteomes" id="UP000886501"/>
    </source>
</evidence>
<organism evidence="1 2">
    <name type="scientific">Thelephora ganbajun</name>
    <name type="common">Ganba fungus</name>
    <dbReference type="NCBI Taxonomy" id="370292"/>
    <lineage>
        <taxon>Eukaryota</taxon>
        <taxon>Fungi</taxon>
        <taxon>Dikarya</taxon>
        <taxon>Basidiomycota</taxon>
        <taxon>Agaricomycotina</taxon>
        <taxon>Agaricomycetes</taxon>
        <taxon>Thelephorales</taxon>
        <taxon>Thelephoraceae</taxon>
        <taxon>Thelephora</taxon>
    </lineage>
</organism>
<dbReference type="EMBL" id="MU118097">
    <property type="protein sequence ID" value="KAF9645258.1"/>
    <property type="molecule type" value="Genomic_DNA"/>
</dbReference>
<comment type="caution">
    <text evidence="1">The sequence shown here is derived from an EMBL/GenBank/DDBJ whole genome shotgun (WGS) entry which is preliminary data.</text>
</comment>
<dbReference type="Proteomes" id="UP000886501">
    <property type="component" value="Unassembled WGS sequence"/>
</dbReference>
<sequence length="86" mass="9751">MGGGRLQCVLLVGILVCEKLNVSSRQGDEWIWFVFHLAFGFKIGGPSRGRGVGWTDLPRSKIIRPTKYLLRSDMAYIPVYNDFSFL</sequence>
<reference evidence="1" key="1">
    <citation type="submission" date="2019-10" db="EMBL/GenBank/DDBJ databases">
        <authorList>
            <consortium name="DOE Joint Genome Institute"/>
            <person name="Kuo A."/>
            <person name="Miyauchi S."/>
            <person name="Kiss E."/>
            <person name="Drula E."/>
            <person name="Kohler A."/>
            <person name="Sanchez-Garcia M."/>
            <person name="Andreopoulos B."/>
            <person name="Barry K.W."/>
            <person name="Bonito G."/>
            <person name="Buee M."/>
            <person name="Carver A."/>
            <person name="Chen C."/>
            <person name="Cichocki N."/>
            <person name="Clum A."/>
            <person name="Culley D."/>
            <person name="Crous P.W."/>
            <person name="Fauchery L."/>
            <person name="Girlanda M."/>
            <person name="Hayes R."/>
            <person name="Keri Z."/>
            <person name="Labutti K."/>
            <person name="Lipzen A."/>
            <person name="Lombard V."/>
            <person name="Magnuson J."/>
            <person name="Maillard F."/>
            <person name="Morin E."/>
            <person name="Murat C."/>
            <person name="Nolan M."/>
            <person name="Ohm R."/>
            <person name="Pangilinan J."/>
            <person name="Pereira M."/>
            <person name="Perotto S."/>
            <person name="Peter M."/>
            <person name="Riley R."/>
            <person name="Sitrit Y."/>
            <person name="Stielow B."/>
            <person name="Szollosi G."/>
            <person name="Zifcakova L."/>
            <person name="Stursova M."/>
            <person name="Spatafora J.W."/>
            <person name="Tedersoo L."/>
            <person name="Vaario L.-M."/>
            <person name="Yamada A."/>
            <person name="Yan M."/>
            <person name="Wang P."/>
            <person name="Xu J."/>
            <person name="Bruns T."/>
            <person name="Baldrian P."/>
            <person name="Vilgalys R."/>
            <person name="Henrissat B."/>
            <person name="Grigoriev I.V."/>
            <person name="Hibbett D."/>
            <person name="Nagy L.G."/>
            <person name="Martin F.M."/>
        </authorList>
    </citation>
    <scope>NUCLEOTIDE SEQUENCE</scope>
    <source>
        <strain evidence="1">P2</strain>
    </source>
</reference>
<gene>
    <name evidence="1" type="ORF">BDM02DRAFT_604046</name>
</gene>
<proteinExistence type="predicted"/>
<evidence type="ECO:0000313" key="1">
    <source>
        <dbReference type="EMBL" id="KAF9645258.1"/>
    </source>
</evidence>
<protein>
    <submittedName>
        <fullName evidence="1">Uncharacterized protein</fullName>
    </submittedName>
</protein>
<reference evidence="1" key="2">
    <citation type="journal article" date="2020" name="Nat. Commun.">
        <title>Large-scale genome sequencing of mycorrhizal fungi provides insights into the early evolution of symbiotic traits.</title>
        <authorList>
            <person name="Miyauchi S."/>
            <person name="Kiss E."/>
            <person name="Kuo A."/>
            <person name="Drula E."/>
            <person name="Kohler A."/>
            <person name="Sanchez-Garcia M."/>
            <person name="Morin E."/>
            <person name="Andreopoulos B."/>
            <person name="Barry K.W."/>
            <person name="Bonito G."/>
            <person name="Buee M."/>
            <person name="Carver A."/>
            <person name="Chen C."/>
            <person name="Cichocki N."/>
            <person name="Clum A."/>
            <person name="Culley D."/>
            <person name="Crous P.W."/>
            <person name="Fauchery L."/>
            <person name="Girlanda M."/>
            <person name="Hayes R.D."/>
            <person name="Keri Z."/>
            <person name="LaButti K."/>
            <person name="Lipzen A."/>
            <person name="Lombard V."/>
            <person name="Magnuson J."/>
            <person name="Maillard F."/>
            <person name="Murat C."/>
            <person name="Nolan M."/>
            <person name="Ohm R.A."/>
            <person name="Pangilinan J."/>
            <person name="Pereira M.F."/>
            <person name="Perotto S."/>
            <person name="Peter M."/>
            <person name="Pfister S."/>
            <person name="Riley R."/>
            <person name="Sitrit Y."/>
            <person name="Stielow J.B."/>
            <person name="Szollosi G."/>
            <person name="Zifcakova L."/>
            <person name="Stursova M."/>
            <person name="Spatafora J.W."/>
            <person name="Tedersoo L."/>
            <person name="Vaario L.M."/>
            <person name="Yamada A."/>
            <person name="Yan M."/>
            <person name="Wang P."/>
            <person name="Xu J."/>
            <person name="Bruns T."/>
            <person name="Baldrian P."/>
            <person name="Vilgalys R."/>
            <person name="Dunand C."/>
            <person name="Henrissat B."/>
            <person name="Grigoriev I.V."/>
            <person name="Hibbett D."/>
            <person name="Nagy L.G."/>
            <person name="Martin F.M."/>
        </authorList>
    </citation>
    <scope>NUCLEOTIDE SEQUENCE</scope>
    <source>
        <strain evidence="1">P2</strain>
    </source>
</reference>
<name>A0ACB6Z7E6_THEGA</name>
<keyword evidence="2" id="KW-1185">Reference proteome</keyword>